<dbReference type="EMBL" id="AGSI01000012">
    <property type="protein sequence ID" value="EIE21397.1"/>
    <property type="molecule type" value="Genomic_DNA"/>
</dbReference>
<dbReference type="PANTHER" id="PTHR12219">
    <property type="entry name" value="NADH-UBIQUINONE OXIDOREDUCTASE"/>
    <property type="match status" value="1"/>
</dbReference>
<dbReference type="GeneID" id="17039381"/>
<evidence type="ECO:0000256" key="2">
    <source>
        <dbReference type="ARBA" id="ARBA00022448"/>
    </source>
</evidence>
<dbReference type="RefSeq" id="XP_005645941.1">
    <property type="nucleotide sequence ID" value="XM_005645884.1"/>
</dbReference>
<evidence type="ECO:0000256" key="6">
    <source>
        <dbReference type="ARBA" id="ARBA00022982"/>
    </source>
</evidence>
<evidence type="ECO:0000313" key="11">
    <source>
        <dbReference type="Proteomes" id="UP000007264"/>
    </source>
</evidence>
<protein>
    <recommendedName>
        <fullName evidence="9">NADH dehydrogenase [ubiquinone] iron-sulfur protein 4, mitochondrial</fullName>
    </recommendedName>
</protein>
<keyword evidence="2 9" id="KW-0813">Transport</keyword>
<evidence type="ECO:0000256" key="5">
    <source>
        <dbReference type="ARBA" id="ARBA00022946"/>
    </source>
</evidence>
<dbReference type="AlphaFoldDB" id="I0YSM8"/>
<keyword evidence="8 9" id="KW-0472">Membrane</keyword>
<evidence type="ECO:0000256" key="4">
    <source>
        <dbReference type="ARBA" id="ARBA00022792"/>
    </source>
</evidence>
<keyword evidence="3 9" id="KW-0679">Respiratory chain</keyword>
<reference evidence="10 11" key="1">
    <citation type="journal article" date="2012" name="Genome Biol.">
        <title>The genome of the polar eukaryotic microalga coccomyxa subellipsoidea reveals traits of cold adaptation.</title>
        <authorList>
            <person name="Blanc G."/>
            <person name="Agarkova I."/>
            <person name="Grimwood J."/>
            <person name="Kuo A."/>
            <person name="Brueggeman A."/>
            <person name="Dunigan D."/>
            <person name="Gurnon J."/>
            <person name="Ladunga I."/>
            <person name="Lindquist E."/>
            <person name="Lucas S."/>
            <person name="Pangilinan J."/>
            <person name="Proschold T."/>
            <person name="Salamov A."/>
            <person name="Schmutz J."/>
            <person name="Weeks D."/>
            <person name="Yamada T."/>
            <person name="Claverie J.M."/>
            <person name="Grigoriev I."/>
            <person name="Van Etten J."/>
            <person name="Lomsadze A."/>
            <person name="Borodovsky M."/>
        </authorList>
    </citation>
    <scope>NUCLEOTIDE SEQUENCE [LARGE SCALE GENOMIC DNA]</scope>
    <source>
        <strain evidence="10 11">C-169</strain>
    </source>
</reference>
<organism evidence="10 11">
    <name type="scientific">Coccomyxa subellipsoidea (strain C-169)</name>
    <name type="common">Green microalga</name>
    <dbReference type="NCBI Taxonomy" id="574566"/>
    <lineage>
        <taxon>Eukaryota</taxon>
        <taxon>Viridiplantae</taxon>
        <taxon>Chlorophyta</taxon>
        <taxon>core chlorophytes</taxon>
        <taxon>Trebouxiophyceae</taxon>
        <taxon>Trebouxiophyceae incertae sedis</taxon>
        <taxon>Coccomyxaceae</taxon>
        <taxon>Coccomyxa</taxon>
        <taxon>Coccomyxa subellipsoidea</taxon>
    </lineage>
</organism>
<dbReference type="GO" id="GO:0022900">
    <property type="term" value="P:electron transport chain"/>
    <property type="evidence" value="ECO:0007669"/>
    <property type="project" value="InterPro"/>
</dbReference>
<keyword evidence="4 9" id="KW-0999">Mitochondrion inner membrane</keyword>
<keyword evidence="6 9" id="KW-0249">Electron transport</keyword>
<dbReference type="OrthoDB" id="3089at2759"/>
<dbReference type="PANTHER" id="PTHR12219:SF8">
    <property type="entry name" value="NADH DEHYDROGENASE [UBIQUINONE] IRON-SULFUR PROTEIN 4, MITOCHONDRIAL"/>
    <property type="match status" value="1"/>
</dbReference>
<evidence type="ECO:0000256" key="1">
    <source>
        <dbReference type="ARBA" id="ARBA00005882"/>
    </source>
</evidence>
<comment type="caution">
    <text evidence="10">The sequence shown here is derived from an EMBL/GenBank/DDBJ whole genome shotgun (WGS) entry which is preliminary data.</text>
</comment>
<evidence type="ECO:0000256" key="8">
    <source>
        <dbReference type="ARBA" id="ARBA00023136"/>
    </source>
</evidence>
<keyword evidence="5 9" id="KW-0809">Transit peptide</keyword>
<keyword evidence="11" id="KW-1185">Reference proteome</keyword>
<dbReference type="Proteomes" id="UP000007264">
    <property type="component" value="Unassembled WGS sequence"/>
</dbReference>
<dbReference type="eggNOG" id="KOG3389">
    <property type="taxonomic scope" value="Eukaryota"/>
</dbReference>
<comment type="function">
    <text evidence="9">Accessory subunit of the mitochondrial membrane respiratory chain NADH dehydrogenase (Complex I), that is believed not to be involved in catalysis. Complex I functions in the transfer of electrons from NADH to the respiratory chain. The immediate electron acceptor for the enzyme is believed to be ubiquinone.</text>
</comment>
<dbReference type="KEGG" id="csl:COCSUDRAFT_24641"/>
<evidence type="ECO:0000313" key="10">
    <source>
        <dbReference type="EMBL" id="EIE21397.1"/>
    </source>
</evidence>
<comment type="subcellular location">
    <subcellularLocation>
        <location evidence="9">Mitochondrion inner membrane</location>
        <topology evidence="9">Peripheral membrane protein</topology>
        <orientation evidence="9">Matrix side</orientation>
    </subcellularLocation>
</comment>
<comment type="similarity">
    <text evidence="1 9">Belongs to the complex I NDUFS4 subunit family.</text>
</comment>
<sequence>MMRGVRQAVTLLQLRGVHPVRAFAGDVTSTEGLVLSSGEIGIASGAPTEIYARKVLIYSPARTAGQQGKANILGAASNGPGWKLMFETQQKWENPLIGWTSTADPLENVHRASLNFHSQEDAEAFCNRHGWKFEVLSPKEQTETRPKRYIGYGDNFSVKKKGIPVGGLKSEEGAKKPAK</sequence>
<evidence type="ECO:0000256" key="7">
    <source>
        <dbReference type="ARBA" id="ARBA00023128"/>
    </source>
</evidence>
<evidence type="ECO:0000256" key="9">
    <source>
        <dbReference type="RuleBase" id="RU367010"/>
    </source>
</evidence>
<dbReference type="GO" id="GO:0005743">
    <property type="term" value="C:mitochondrial inner membrane"/>
    <property type="evidence" value="ECO:0007669"/>
    <property type="project" value="UniProtKB-SubCell"/>
</dbReference>
<gene>
    <name evidence="10" type="ORF">COCSUDRAFT_24641</name>
</gene>
<proteinExistence type="inferred from homology"/>
<accession>I0YSM8</accession>
<keyword evidence="7 9" id="KW-0496">Mitochondrion</keyword>
<name>I0YSM8_COCSC</name>
<dbReference type="Pfam" id="PF04800">
    <property type="entry name" value="NDUS4"/>
    <property type="match status" value="1"/>
</dbReference>
<dbReference type="InterPro" id="IPR038532">
    <property type="entry name" value="NDUFS4-like_sf"/>
</dbReference>
<dbReference type="STRING" id="574566.I0YSM8"/>
<dbReference type="Gene3D" id="3.30.160.190">
    <property type="entry name" value="atu1810 like domain"/>
    <property type="match status" value="1"/>
</dbReference>
<evidence type="ECO:0000256" key="3">
    <source>
        <dbReference type="ARBA" id="ARBA00022660"/>
    </source>
</evidence>
<dbReference type="InterPro" id="IPR006885">
    <property type="entry name" value="NADH_UbQ_FeS_4_mit-like"/>
</dbReference>